<dbReference type="EMBL" id="CP028942">
    <property type="protein sequence ID" value="QKM64292.1"/>
    <property type="molecule type" value="Genomic_DNA"/>
</dbReference>
<name>A0A6M9PWN1_9BURK</name>
<dbReference type="RefSeq" id="WP_173955334.1">
    <property type="nucleotide sequence ID" value="NZ_CP028942.1"/>
</dbReference>
<gene>
    <name evidence="2" type="ORF">DCO17_03005</name>
</gene>
<sequence>MAIPIPSNLPINPVVDFHRNDLISPPSAPAVVESLGAIDPRVALNMPLPVVDSSAGGSLQDALQSSVGRGQPSALPTEPAVDQAVLLEISGMTADQAEAASNPSQARIDSLLSQSLSRMDNLGGAALGQLLSDILAVDVPELGQSVNAGNKNTTQSVVVNWPGADNLSSNVVANTSDPNVAMNVLYQNLQTSGIFAADQLKRLLFPASEDGDIQASGITDVPAETEKLLSQISTNAPALQDSVKLLLRGDLLWQGQLMPNVQGRLYREDAWEADPQDPSQMQKGSRITMEVTLPNLGPFKVVGTQFGNRVHVAIEAAPESQSTLANSFAQLLEQMRTQVDADAKVSLKGEAKDG</sequence>
<feature type="region of interest" description="Disordered" evidence="1">
    <location>
        <begin position="55"/>
        <end position="77"/>
    </location>
</feature>
<organism evidence="2 3">
    <name type="scientific">Polynucleobacter tropicus</name>
    <dbReference type="NCBI Taxonomy" id="1743174"/>
    <lineage>
        <taxon>Bacteria</taxon>
        <taxon>Pseudomonadati</taxon>
        <taxon>Pseudomonadota</taxon>
        <taxon>Betaproteobacteria</taxon>
        <taxon>Burkholderiales</taxon>
        <taxon>Burkholderiaceae</taxon>
        <taxon>Polynucleobacter</taxon>
    </lineage>
</organism>
<dbReference type="Proteomes" id="UP000503312">
    <property type="component" value="Chromosome"/>
</dbReference>
<proteinExistence type="predicted"/>
<protein>
    <submittedName>
        <fullName evidence="2">Uncharacterized protein</fullName>
    </submittedName>
</protein>
<evidence type="ECO:0000313" key="3">
    <source>
        <dbReference type="Proteomes" id="UP000503312"/>
    </source>
</evidence>
<reference evidence="2 3" key="1">
    <citation type="submission" date="2018-04" db="EMBL/GenBank/DDBJ databases">
        <title>Polynucleobacter sp. UH21B genome.</title>
        <authorList>
            <person name="Hahn M.W."/>
        </authorList>
    </citation>
    <scope>NUCLEOTIDE SEQUENCE [LARGE SCALE GENOMIC DNA]</scope>
    <source>
        <strain evidence="2 3">MWH-UH21B</strain>
    </source>
</reference>
<accession>A0A6M9PWN1</accession>
<dbReference type="KEGG" id="ptrp:DCO17_03005"/>
<evidence type="ECO:0000256" key="1">
    <source>
        <dbReference type="SAM" id="MobiDB-lite"/>
    </source>
</evidence>
<dbReference type="AlphaFoldDB" id="A0A6M9PWN1"/>
<evidence type="ECO:0000313" key="2">
    <source>
        <dbReference type="EMBL" id="QKM64292.1"/>
    </source>
</evidence>
<keyword evidence="3" id="KW-1185">Reference proteome</keyword>
<feature type="compositionally biased region" description="Polar residues" evidence="1">
    <location>
        <begin position="55"/>
        <end position="68"/>
    </location>
</feature>